<dbReference type="PRINTS" id="PR00344">
    <property type="entry name" value="BCTRLSENSOR"/>
</dbReference>
<comment type="caution">
    <text evidence="11">The sequence shown here is derived from an EMBL/GenBank/DDBJ whole genome shotgun (WGS) entry which is preliminary data.</text>
</comment>
<dbReference type="Pfam" id="PF00512">
    <property type="entry name" value="HisKA"/>
    <property type="match status" value="1"/>
</dbReference>
<dbReference type="RefSeq" id="WP_202857140.1">
    <property type="nucleotide sequence ID" value="NZ_JAEUGD010000045.1"/>
</dbReference>
<dbReference type="FunFam" id="3.30.565.10:FF:000006">
    <property type="entry name" value="Sensor histidine kinase WalK"/>
    <property type="match status" value="1"/>
</dbReference>
<dbReference type="InterPro" id="IPR005467">
    <property type="entry name" value="His_kinase_dom"/>
</dbReference>
<dbReference type="GO" id="GO:0043565">
    <property type="term" value="F:sequence-specific DNA binding"/>
    <property type="evidence" value="ECO:0007669"/>
    <property type="project" value="InterPro"/>
</dbReference>
<evidence type="ECO:0000256" key="2">
    <source>
        <dbReference type="ARBA" id="ARBA00012438"/>
    </source>
</evidence>
<dbReference type="Pfam" id="PF12833">
    <property type="entry name" value="HTH_18"/>
    <property type="match status" value="1"/>
</dbReference>
<dbReference type="Gene3D" id="1.10.10.60">
    <property type="entry name" value="Homeodomain-like"/>
    <property type="match status" value="1"/>
</dbReference>
<dbReference type="InterPro" id="IPR036097">
    <property type="entry name" value="HisK_dim/P_sf"/>
</dbReference>
<evidence type="ECO:0000256" key="7">
    <source>
        <dbReference type="SAM" id="Phobius"/>
    </source>
</evidence>
<keyword evidence="5" id="KW-0418">Kinase</keyword>
<dbReference type="PROSITE" id="PS50110">
    <property type="entry name" value="RESPONSE_REGULATORY"/>
    <property type="match status" value="1"/>
</dbReference>
<protein>
    <recommendedName>
        <fullName evidence="2">histidine kinase</fullName>
        <ecNumber evidence="2">2.7.13.3</ecNumber>
    </recommendedName>
</protein>
<dbReference type="SMART" id="SM00028">
    <property type="entry name" value="TPR"/>
    <property type="match status" value="7"/>
</dbReference>
<evidence type="ECO:0000256" key="6">
    <source>
        <dbReference type="PROSITE-ProRule" id="PRU00169"/>
    </source>
</evidence>
<dbReference type="EC" id="2.7.13.3" evidence="2"/>
<dbReference type="GO" id="GO:0003700">
    <property type="term" value="F:DNA-binding transcription factor activity"/>
    <property type="evidence" value="ECO:0007669"/>
    <property type="project" value="InterPro"/>
</dbReference>
<dbReference type="SUPFAM" id="SSF52172">
    <property type="entry name" value="CheY-like"/>
    <property type="match status" value="1"/>
</dbReference>
<keyword evidence="7" id="KW-0812">Transmembrane</keyword>
<dbReference type="InterPro" id="IPR011006">
    <property type="entry name" value="CheY-like_superfamily"/>
</dbReference>
<dbReference type="Proteomes" id="UP000614216">
    <property type="component" value="Unassembled WGS sequence"/>
</dbReference>
<evidence type="ECO:0000259" key="9">
    <source>
        <dbReference type="PROSITE" id="PS50109"/>
    </source>
</evidence>
<evidence type="ECO:0000313" key="11">
    <source>
        <dbReference type="EMBL" id="MBL6447600.1"/>
    </source>
</evidence>
<dbReference type="PROSITE" id="PS50109">
    <property type="entry name" value="HIS_KIN"/>
    <property type="match status" value="1"/>
</dbReference>
<proteinExistence type="predicted"/>
<keyword evidence="3 6" id="KW-0597">Phosphoprotein</keyword>
<feature type="domain" description="Histidine kinase" evidence="9">
    <location>
        <begin position="558"/>
        <end position="778"/>
    </location>
</feature>
<feature type="domain" description="Response regulatory" evidence="10">
    <location>
        <begin position="813"/>
        <end position="928"/>
    </location>
</feature>
<dbReference type="CDD" id="cd00082">
    <property type="entry name" value="HisKA"/>
    <property type="match status" value="1"/>
</dbReference>
<feature type="transmembrane region" description="Helical" evidence="7">
    <location>
        <begin position="499"/>
        <end position="521"/>
    </location>
</feature>
<dbReference type="SMART" id="SM00388">
    <property type="entry name" value="HisKA"/>
    <property type="match status" value="1"/>
</dbReference>
<dbReference type="PANTHER" id="PTHR43547">
    <property type="entry name" value="TWO-COMPONENT HISTIDINE KINASE"/>
    <property type="match status" value="1"/>
</dbReference>
<dbReference type="InterPro" id="IPR018060">
    <property type="entry name" value="HTH_AraC"/>
</dbReference>
<dbReference type="CDD" id="cd00075">
    <property type="entry name" value="HATPase"/>
    <property type="match status" value="1"/>
</dbReference>
<keyword evidence="7" id="KW-0472">Membrane</keyword>
<dbReference type="InterPro" id="IPR001789">
    <property type="entry name" value="Sig_transdc_resp-reg_receiver"/>
</dbReference>
<dbReference type="InterPro" id="IPR003661">
    <property type="entry name" value="HisK_dim/P_dom"/>
</dbReference>
<keyword evidence="4" id="KW-0808">Transferase</keyword>
<dbReference type="Gene3D" id="1.10.287.130">
    <property type="match status" value="1"/>
</dbReference>
<dbReference type="SUPFAM" id="SSF47384">
    <property type="entry name" value="Homodimeric domain of signal transducing histidine kinase"/>
    <property type="match status" value="1"/>
</dbReference>
<organism evidence="11 12">
    <name type="scientific">Fulvivirga marina</name>
    <dbReference type="NCBI Taxonomy" id="2494733"/>
    <lineage>
        <taxon>Bacteria</taxon>
        <taxon>Pseudomonadati</taxon>
        <taxon>Bacteroidota</taxon>
        <taxon>Cytophagia</taxon>
        <taxon>Cytophagales</taxon>
        <taxon>Fulvivirgaceae</taxon>
        <taxon>Fulvivirga</taxon>
    </lineage>
</organism>
<dbReference type="EMBL" id="JAEUGD010000045">
    <property type="protein sequence ID" value="MBL6447600.1"/>
    <property type="molecule type" value="Genomic_DNA"/>
</dbReference>
<dbReference type="InterPro" id="IPR003594">
    <property type="entry name" value="HATPase_dom"/>
</dbReference>
<dbReference type="CDD" id="cd17574">
    <property type="entry name" value="REC_OmpR"/>
    <property type="match status" value="1"/>
</dbReference>
<dbReference type="Gene3D" id="3.30.565.10">
    <property type="entry name" value="Histidine kinase-like ATPase, C-terminal domain"/>
    <property type="match status" value="1"/>
</dbReference>
<accession>A0A937G085</accession>
<dbReference type="PROSITE" id="PS01124">
    <property type="entry name" value="HTH_ARAC_FAMILY_2"/>
    <property type="match status" value="1"/>
</dbReference>
<dbReference type="AlphaFoldDB" id="A0A937G085"/>
<dbReference type="InterPro" id="IPR036890">
    <property type="entry name" value="HATPase_C_sf"/>
</dbReference>
<dbReference type="SMART" id="SM00342">
    <property type="entry name" value="HTH_ARAC"/>
    <property type="match status" value="1"/>
</dbReference>
<evidence type="ECO:0000313" key="12">
    <source>
        <dbReference type="Proteomes" id="UP000614216"/>
    </source>
</evidence>
<evidence type="ECO:0000256" key="5">
    <source>
        <dbReference type="ARBA" id="ARBA00022777"/>
    </source>
</evidence>
<dbReference type="Pfam" id="PF02518">
    <property type="entry name" value="HATPase_c"/>
    <property type="match status" value="1"/>
</dbReference>
<dbReference type="Pfam" id="PF13424">
    <property type="entry name" value="TPR_12"/>
    <property type="match status" value="1"/>
</dbReference>
<evidence type="ECO:0000256" key="1">
    <source>
        <dbReference type="ARBA" id="ARBA00000085"/>
    </source>
</evidence>
<reference evidence="11" key="1">
    <citation type="submission" date="2021-01" db="EMBL/GenBank/DDBJ databases">
        <title>Fulvivirga kasyanovii gen. nov., sp nov., a novel member of the phylum Bacteroidetes isolated from seawater in a mussel farm.</title>
        <authorList>
            <person name="Zhao L.-H."/>
            <person name="Wang Z.-J."/>
        </authorList>
    </citation>
    <scope>NUCLEOTIDE SEQUENCE</scope>
    <source>
        <strain evidence="11">29W222</strain>
    </source>
</reference>
<dbReference type="GO" id="GO:0000155">
    <property type="term" value="F:phosphorelay sensor kinase activity"/>
    <property type="evidence" value="ECO:0007669"/>
    <property type="project" value="InterPro"/>
</dbReference>
<dbReference type="InterPro" id="IPR011990">
    <property type="entry name" value="TPR-like_helical_dom_sf"/>
</dbReference>
<dbReference type="InterPro" id="IPR019734">
    <property type="entry name" value="TPR_rpt"/>
</dbReference>
<dbReference type="InterPro" id="IPR004358">
    <property type="entry name" value="Sig_transdc_His_kin-like_C"/>
</dbReference>
<dbReference type="Gene3D" id="1.25.40.10">
    <property type="entry name" value="Tetratricopeptide repeat domain"/>
    <property type="match status" value="2"/>
</dbReference>
<dbReference type="Gene3D" id="3.40.50.2300">
    <property type="match status" value="1"/>
</dbReference>
<gene>
    <name evidence="11" type="ORF">JMN32_14880</name>
</gene>
<dbReference type="SUPFAM" id="SSF55874">
    <property type="entry name" value="ATPase domain of HSP90 chaperone/DNA topoisomerase II/histidine kinase"/>
    <property type="match status" value="1"/>
</dbReference>
<name>A0A937G085_9BACT</name>
<keyword evidence="12" id="KW-1185">Reference proteome</keyword>
<feature type="modified residue" description="4-aspartylphosphate" evidence="6">
    <location>
        <position position="861"/>
    </location>
</feature>
<dbReference type="SUPFAM" id="SSF48452">
    <property type="entry name" value="TPR-like"/>
    <property type="match status" value="3"/>
</dbReference>
<comment type="catalytic activity">
    <reaction evidence="1">
        <text>ATP + protein L-histidine = ADP + protein N-phospho-L-histidine.</text>
        <dbReference type="EC" id="2.7.13.3"/>
    </reaction>
</comment>
<evidence type="ECO:0000259" key="8">
    <source>
        <dbReference type="PROSITE" id="PS01124"/>
    </source>
</evidence>
<dbReference type="PANTHER" id="PTHR43547:SF2">
    <property type="entry name" value="HYBRID SIGNAL TRANSDUCTION HISTIDINE KINASE C"/>
    <property type="match status" value="1"/>
</dbReference>
<dbReference type="SMART" id="SM00387">
    <property type="entry name" value="HATPase_c"/>
    <property type="match status" value="1"/>
</dbReference>
<feature type="domain" description="HTH araC/xylS-type" evidence="8">
    <location>
        <begin position="970"/>
        <end position="1069"/>
    </location>
</feature>
<evidence type="ECO:0000256" key="4">
    <source>
        <dbReference type="ARBA" id="ARBA00022679"/>
    </source>
</evidence>
<dbReference type="SMART" id="SM00448">
    <property type="entry name" value="REC"/>
    <property type="match status" value="1"/>
</dbReference>
<dbReference type="Pfam" id="PF00072">
    <property type="entry name" value="Response_reg"/>
    <property type="match status" value="1"/>
</dbReference>
<sequence length="1069" mass="122442">MHKMFFTKTFLHVLPILFLWTSVYCKSENKVDSLYYDATLSLLEQTFYAYLERGDKDIIPVILGGLGDVNEPKRHDVQLIYSLQEALKVYKESGDKQGILAILSGIAKDHKFETNYNEVLKYFEKSLKVSEGLNDTRRMSLIQTTIGVIEDNRGNYSAAASYYRSGLESQLLYDDKKKLAFSSSKLGHIHLKQGKEDSAFYYFNQAFATAQKMQYFKFIRSETEHIGSWYMSRMQFSKALDFYYKSLKSFDELNDTLGIAKLYGLIADTYRAKGNHEKSFYYQQKALQHYQHIGYSAGTAKIQHSIGTLLKKAGDYQKSKKYFFQALKSYTLLKDSCSFSTCFLNIANVHLALSQTDSAFHYLIKAQRQADKCKDISVLAEVYIEMGKLRLGQNQPKRALMHFEQAMIYADSVQNRSSLKTVASFLYPMYKQQGQLEKAFAAFNIFHVNNDSLFNATKSMMLIQKEMEYAFEKENQEKQIAQQQKDTELMKALEKQRRLIYLIINVLLAMLAISAAFYYNFNNKKQANAILHKQNKEIAHQKTELEKLSHVKSRFFINISHELRTPLTLISSPVQSLLNSTGNKFKPSTLNTLQLVERNSKHLEGLVNDILDLSKLKCNKLEVQNEAVAIKPLLEWIGSNFESLSSHLGVLYSTCFDQLPDGWLKLDALKFEKILNNLLSNALKHTPPEGEIQIIASKENDRMLIRVSDTGHGIASTDLPYIFERFYQGQQPDAPLQGGTGIGLALARELTKLMGGELTVKSEVGKGSTFTLNLPYVTADPSTSKNIILNGEEESTNMANSTSLITTDKKSQNILIVEDNTDMQQFIRGLLNDKYTTHLATNGKVALQTLQNHEIDLIITDIMMPEMDGHTLLKHLKNSDLHRNIPVIVLTALNYEDSKLEALINGVDDYLTKPFSSAELLARTHNLLTRYKVRKERTNEVLVAIEHDISGEKEENDIIPISRYDVTWIQQVESIIRQEIENKEFKISKLADQFHLSERQFRRRINRITGLSPKKYQQEIALQMARELLEMRRYNNVTAVAYSVGIDHVTRFSKLYESRFGKTPHAYFE</sequence>
<keyword evidence="7" id="KW-1133">Transmembrane helix</keyword>
<evidence type="ECO:0000256" key="3">
    <source>
        <dbReference type="ARBA" id="ARBA00022553"/>
    </source>
</evidence>
<evidence type="ECO:0000259" key="10">
    <source>
        <dbReference type="PROSITE" id="PS50110"/>
    </source>
</evidence>